<evidence type="ECO:0000313" key="2">
    <source>
        <dbReference type="Proteomes" id="UP001333710"/>
    </source>
</evidence>
<keyword evidence="2" id="KW-1185">Reference proteome</keyword>
<protein>
    <submittedName>
        <fullName evidence="1">Uncharacterized protein</fullName>
    </submittedName>
</protein>
<proteinExistence type="predicted"/>
<dbReference type="EMBL" id="AP027272">
    <property type="protein sequence ID" value="BDX04869.1"/>
    <property type="molecule type" value="Genomic_DNA"/>
</dbReference>
<name>A0AA48HGF8_9ALTE</name>
<accession>A0AA48HGF8</accession>
<organism evidence="1 2">
    <name type="scientific">Planctobacterium marinum</name>
    <dbReference type="NCBI Taxonomy" id="1631968"/>
    <lineage>
        <taxon>Bacteria</taxon>
        <taxon>Pseudomonadati</taxon>
        <taxon>Pseudomonadota</taxon>
        <taxon>Gammaproteobacteria</taxon>
        <taxon>Alteromonadales</taxon>
        <taxon>Alteromonadaceae</taxon>
        <taxon>Planctobacterium</taxon>
    </lineage>
</organism>
<evidence type="ECO:0000313" key="1">
    <source>
        <dbReference type="EMBL" id="BDX04869.1"/>
    </source>
</evidence>
<reference evidence="1" key="1">
    <citation type="submission" date="2023-01" db="EMBL/GenBank/DDBJ databases">
        <title>Complete genome sequence of Planctobacterium marinum strain Dej080120_11.</title>
        <authorList>
            <person name="Ueki S."/>
            <person name="Maruyama F."/>
        </authorList>
    </citation>
    <scope>NUCLEOTIDE SEQUENCE</scope>
    <source>
        <strain evidence="1">Dej080120_11</strain>
    </source>
</reference>
<dbReference type="Proteomes" id="UP001333710">
    <property type="component" value="Chromosome"/>
</dbReference>
<dbReference type="AlphaFoldDB" id="A0AA48HGF8"/>
<dbReference type="KEGG" id="pmaw:MACH26_03900"/>
<gene>
    <name evidence="1" type="ORF">MACH26_03900</name>
</gene>
<sequence>MSLSSSTILAHPDLVNAEAVLGLGSFFEGRHGETSDVDLIAIMPTQNVVKKILPYHAHSLDVTICSLPYFIFTFAKSEGAAHWRESLHEAVILKDDTGSLEQCLEWIKTQWQEQRFWTTDAHICATKARLMNLERKLANTAVEEQLQMLHYMSEWTQCAYQLMCLKQKVLPAYNPRLITQHLNREFPELAQKINTLAEASHSEKQVLIAATTQEVLAESFPRINAEGIVFRKPISNMRLKGLVPDELANLI</sequence>
<dbReference type="RefSeq" id="WP_338290732.1">
    <property type="nucleotide sequence ID" value="NZ_AP027272.1"/>
</dbReference>